<organism evidence="2 3">
    <name type="scientific">Terrisporobacter mayombei</name>
    <dbReference type="NCBI Taxonomy" id="1541"/>
    <lineage>
        <taxon>Bacteria</taxon>
        <taxon>Bacillati</taxon>
        <taxon>Bacillota</taxon>
        <taxon>Clostridia</taxon>
        <taxon>Peptostreptococcales</taxon>
        <taxon>Peptostreptococcaceae</taxon>
        <taxon>Terrisporobacter</taxon>
    </lineage>
</organism>
<feature type="transmembrane region" description="Helical" evidence="1">
    <location>
        <begin position="356"/>
        <end position="376"/>
    </location>
</feature>
<reference evidence="2 3" key="1">
    <citation type="submission" date="2022-07" db="EMBL/GenBank/DDBJ databases">
        <title>Genome sequence of Terrisporobacter mayombei DSM6539.</title>
        <authorList>
            <person name="Boeer T."/>
            <person name="Bengelsdorf F.R."/>
            <person name="Daniel R."/>
            <person name="Poehlein A."/>
        </authorList>
    </citation>
    <scope>NUCLEOTIDE SEQUENCE [LARGE SCALE GENOMIC DNA]</scope>
    <source>
        <strain evidence="2 3">DSM 6539</strain>
    </source>
</reference>
<name>A0ABY9Q640_9FIRM</name>
<keyword evidence="1" id="KW-0472">Membrane</keyword>
<feature type="transmembrane region" description="Helical" evidence="1">
    <location>
        <begin position="407"/>
        <end position="426"/>
    </location>
</feature>
<feature type="transmembrane region" description="Helical" evidence="1">
    <location>
        <begin position="38"/>
        <end position="60"/>
    </location>
</feature>
<evidence type="ECO:0000313" key="3">
    <source>
        <dbReference type="Proteomes" id="UP001235030"/>
    </source>
</evidence>
<feature type="transmembrane region" description="Helical" evidence="1">
    <location>
        <begin position="7"/>
        <end position="26"/>
    </location>
</feature>
<proteinExistence type="predicted"/>
<keyword evidence="1" id="KW-0812">Transmembrane</keyword>
<keyword evidence="1" id="KW-1133">Transmembrane helix</keyword>
<gene>
    <name evidence="2" type="ORF">TEMA_39690</name>
</gene>
<evidence type="ECO:0000256" key="1">
    <source>
        <dbReference type="SAM" id="Phobius"/>
    </source>
</evidence>
<feature type="transmembrane region" description="Helical" evidence="1">
    <location>
        <begin position="385"/>
        <end position="401"/>
    </location>
</feature>
<feature type="transmembrane region" description="Helical" evidence="1">
    <location>
        <begin position="191"/>
        <end position="208"/>
    </location>
</feature>
<keyword evidence="3" id="KW-1185">Reference proteome</keyword>
<feature type="transmembrane region" description="Helical" evidence="1">
    <location>
        <begin position="220"/>
        <end position="241"/>
    </location>
</feature>
<dbReference type="RefSeq" id="WP_228105992.1">
    <property type="nucleotide sequence ID" value="NZ_CP101637.1"/>
</dbReference>
<sequence length="435" mass="49924">MRNKKLLPMILIQLYLFITLILFVFGPWDFKVNNMVNLILLLFIYQVFLLYGYFIGINGIKVGRNVSFNCEESNIKLLKKLMIFYTFVLLIEVTRSLGLTSISISQIIEKLIIGIKNPQSGYLSKLEVNNSNVFLGSFGTIIMFIASPISYAMMPLIIYYFKQLDKKYKILASFIICLNLTKYIATGTNKGIFDFVIIYISYILLKYLKNKNSTINKNKIKMFTIIIVLCSILFTTFSHMIGSRAFGTYLNSGSKLASTVSIDDDSIVMSFTPTILKKPVILLSSYLCQGYYGLSLSMEVENTPMLGFGNSIFLVDQISEKYDINQYTLQKKVENKYGWNSRVQWFSMYSWIANDVGFIGVSLYMLLLGLFFALVYKDAIVNDNIIAKVLFSFLLIQFIFIPANNQLMLTMNSTISTIFFTILWFISKKIRVKKN</sequence>
<accession>A0ABY9Q640</accession>
<evidence type="ECO:0000313" key="2">
    <source>
        <dbReference type="EMBL" id="WMT83453.1"/>
    </source>
</evidence>
<feature type="transmembrane region" description="Helical" evidence="1">
    <location>
        <begin position="81"/>
        <end position="108"/>
    </location>
</feature>
<feature type="transmembrane region" description="Helical" evidence="1">
    <location>
        <begin position="168"/>
        <end position="185"/>
    </location>
</feature>
<dbReference type="EMBL" id="CP101637">
    <property type="protein sequence ID" value="WMT83453.1"/>
    <property type="molecule type" value="Genomic_DNA"/>
</dbReference>
<protein>
    <recommendedName>
        <fullName evidence="4">Oligosaccharide repeat unit polymerase</fullName>
    </recommendedName>
</protein>
<evidence type="ECO:0008006" key="4">
    <source>
        <dbReference type="Google" id="ProtNLM"/>
    </source>
</evidence>
<dbReference type="Proteomes" id="UP001235030">
    <property type="component" value="Chromosome"/>
</dbReference>
<feature type="transmembrane region" description="Helical" evidence="1">
    <location>
        <begin position="133"/>
        <end position="161"/>
    </location>
</feature>